<accession>A0ACC2KY67</accession>
<gene>
    <name evidence="1" type="ORF">MRB53_034302</name>
</gene>
<name>A0ACC2KY67_PERAE</name>
<evidence type="ECO:0000313" key="1">
    <source>
        <dbReference type="EMBL" id="KAJ8625772.1"/>
    </source>
</evidence>
<comment type="caution">
    <text evidence="1">The sequence shown here is derived from an EMBL/GenBank/DDBJ whole genome shotgun (WGS) entry which is preliminary data.</text>
</comment>
<sequence>MGLLQHADWRGPNWILKMTLCYNNFRRSPPSSCAQKNLVASWLKKNLPCSRKAQCDGPKYPKSLTSLTRLEILNCPGTWALPESVGDLTSLKCLYITNCPEIRLCQRD</sequence>
<proteinExistence type="predicted"/>
<dbReference type="EMBL" id="CM056819">
    <property type="protein sequence ID" value="KAJ8625772.1"/>
    <property type="molecule type" value="Genomic_DNA"/>
</dbReference>
<keyword evidence="2" id="KW-1185">Reference proteome</keyword>
<protein>
    <submittedName>
        <fullName evidence="1">Uncharacterized protein</fullName>
    </submittedName>
</protein>
<evidence type="ECO:0000313" key="2">
    <source>
        <dbReference type="Proteomes" id="UP001234297"/>
    </source>
</evidence>
<reference evidence="1 2" key="1">
    <citation type="journal article" date="2022" name="Hortic Res">
        <title>A haplotype resolved chromosomal level avocado genome allows analysis of novel avocado genes.</title>
        <authorList>
            <person name="Nath O."/>
            <person name="Fletcher S.J."/>
            <person name="Hayward A."/>
            <person name="Shaw L.M."/>
            <person name="Masouleh A.K."/>
            <person name="Furtado A."/>
            <person name="Henry R.J."/>
            <person name="Mitter N."/>
        </authorList>
    </citation>
    <scope>NUCLEOTIDE SEQUENCE [LARGE SCALE GENOMIC DNA]</scope>
    <source>
        <strain evidence="2">cv. Hass</strain>
    </source>
</reference>
<dbReference type="Proteomes" id="UP001234297">
    <property type="component" value="Chromosome 11"/>
</dbReference>
<organism evidence="1 2">
    <name type="scientific">Persea americana</name>
    <name type="common">Avocado</name>
    <dbReference type="NCBI Taxonomy" id="3435"/>
    <lineage>
        <taxon>Eukaryota</taxon>
        <taxon>Viridiplantae</taxon>
        <taxon>Streptophyta</taxon>
        <taxon>Embryophyta</taxon>
        <taxon>Tracheophyta</taxon>
        <taxon>Spermatophyta</taxon>
        <taxon>Magnoliopsida</taxon>
        <taxon>Magnoliidae</taxon>
        <taxon>Laurales</taxon>
        <taxon>Lauraceae</taxon>
        <taxon>Persea</taxon>
    </lineage>
</organism>